<feature type="non-terminal residue" evidence="2">
    <location>
        <position position="1"/>
    </location>
</feature>
<dbReference type="Proteomes" id="UP001211065">
    <property type="component" value="Unassembled WGS sequence"/>
</dbReference>
<protein>
    <submittedName>
        <fullName evidence="2">Uncharacterized protein</fullName>
    </submittedName>
</protein>
<gene>
    <name evidence="2" type="ORF">HK099_005017</name>
</gene>
<dbReference type="EMBL" id="JADGJW010000375">
    <property type="protein sequence ID" value="KAJ3218530.1"/>
    <property type="molecule type" value="Genomic_DNA"/>
</dbReference>
<dbReference type="AntiFam" id="ANF00025">
    <property type="entry name" value="Antisense to 23S rRNA"/>
</dbReference>
<evidence type="ECO:0000313" key="3">
    <source>
        <dbReference type="Proteomes" id="UP001211065"/>
    </source>
</evidence>
<evidence type="ECO:0000313" key="2">
    <source>
        <dbReference type="EMBL" id="KAJ3218530.1"/>
    </source>
</evidence>
<organism evidence="2 3">
    <name type="scientific">Clydaea vesicula</name>
    <dbReference type="NCBI Taxonomy" id="447962"/>
    <lineage>
        <taxon>Eukaryota</taxon>
        <taxon>Fungi</taxon>
        <taxon>Fungi incertae sedis</taxon>
        <taxon>Chytridiomycota</taxon>
        <taxon>Chytridiomycota incertae sedis</taxon>
        <taxon>Chytridiomycetes</taxon>
        <taxon>Lobulomycetales</taxon>
        <taxon>Lobulomycetaceae</taxon>
        <taxon>Clydaea</taxon>
    </lineage>
</organism>
<accession>A0AAD5TZN5</accession>
<keyword evidence="3" id="KW-1185">Reference proteome</keyword>
<feature type="region of interest" description="Disordered" evidence="1">
    <location>
        <begin position="1"/>
        <end position="23"/>
    </location>
</feature>
<sequence>EDPSPGKLASPACIGRSTSKASKGLPVPLRVASICTDNIISHGPEKRQWGCRSTIHAGHHLSDEELRYLRTVRVTAAVY</sequence>
<reference evidence="2" key="1">
    <citation type="submission" date="2020-05" db="EMBL/GenBank/DDBJ databases">
        <title>Phylogenomic resolution of chytrid fungi.</title>
        <authorList>
            <person name="Stajich J.E."/>
            <person name="Amses K."/>
            <person name="Simmons R."/>
            <person name="Seto K."/>
            <person name="Myers J."/>
            <person name="Bonds A."/>
            <person name="Quandt C.A."/>
            <person name="Barry K."/>
            <person name="Liu P."/>
            <person name="Grigoriev I."/>
            <person name="Longcore J.E."/>
            <person name="James T.Y."/>
        </authorList>
    </citation>
    <scope>NUCLEOTIDE SEQUENCE</scope>
    <source>
        <strain evidence="2">JEL0476</strain>
    </source>
</reference>
<evidence type="ECO:0000256" key="1">
    <source>
        <dbReference type="SAM" id="MobiDB-lite"/>
    </source>
</evidence>
<name>A0AAD5TZN5_9FUNG</name>
<proteinExistence type="predicted"/>
<comment type="caution">
    <text evidence="2">The sequence shown here is derived from an EMBL/GenBank/DDBJ whole genome shotgun (WGS) entry which is preliminary data.</text>
</comment>
<dbReference type="AlphaFoldDB" id="A0AAD5TZN5"/>